<evidence type="ECO:0000313" key="3">
    <source>
        <dbReference type="Proteomes" id="UP000250321"/>
    </source>
</evidence>
<feature type="region of interest" description="Disordered" evidence="1">
    <location>
        <begin position="91"/>
        <end position="116"/>
    </location>
</feature>
<gene>
    <name evidence="2" type="ORF">Pyn_26587</name>
</gene>
<dbReference type="AlphaFoldDB" id="A0A314V2S5"/>
<dbReference type="Proteomes" id="UP000250321">
    <property type="component" value="Unassembled WGS sequence"/>
</dbReference>
<accession>A0A314V2S5</accession>
<name>A0A314V2S5_PRUYE</name>
<keyword evidence="3" id="KW-1185">Reference proteome</keyword>
<evidence type="ECO:0000313" key="2">
    <source>
        <dbReference type="EMBL" id="PQM43294.1"/>
    </source>
</evidence>
<dbReference type="EMBL" id="PJQY01002694">
    <property type="protein sequence ID" value="PQM43294.1"/>
    <property type="molecule type" value="Genomic_DNA"/>
</dbReference>
<comment type="caution">
    <text evidence="2">The sequence shown here is derived from an EMBL/GenBank/DDBJ whole genome shotgun (WGS) entry which is preliminary data.</text>
</comment>
<organism evidence="2 3">
    <name type="scientific">Prunus yedoensis var. nudiflora</name>
    <dbReference type="NCBI Taxonomy" id="2094558"/>
    <lineage>
        <taxon>Eukaryota</taxon>
        <taxon>Viridiplantae</taxon>
        <taxon>Streptophyta</taxon>
        <taxon>Embryophyta</taxon>
        <taxon>Tracheophyta</taxon>
        <taxon>Spermatophyta</taxon>
        <taxon>Magnoliopsida</taxon>
        <taxon>eudicotyledons</taxon>
        <taxon>Gunneridae</taxon>
        <taxon>Pentapetalae</taxon>
        <taxon>rosids</taxon>
        <taxon>fabids</taxon>
        <taxon>Rosales</taxon>
        <taxon>Rosaceae</taxon>
        <taxon>Amygdaloideae</taxon>
        <taxon>Amygdaleae</taxon>
        <taxon>Prunus</taxon>
    </lineage>
</organism>
<evidence type="ECO:0000256" key="1">
    <source>
        <dbReference type="SAM" id="MobiDB-lite"/>
    </source>
</evidence>
<proteinExistence type="predicted"/>
<reference evidence="2 3" key="1">
    <citation type="submission" date="2018-02" db="EMBL/GenBank/DDBJ databases">
        <title>Draft genome of wild Prunus yedoensis var. nudiflora.</title>
        <authorList>
            <person name="Baek S."/>
            <person name="Kim J.-H."/>
            <person name="Choi K."/>
            <person name="Kim G.-B."/>
            <person name="Cho A."/>
            <person name="Jang H."/>
            <person name="Shin C.-H."/>
            <person name="Yu H.-J."/>
            <person name="Mun J.-H."/>
        </authorList>
    </citation>
    <scope>NUCLEOTIDE SEQUENCE [LARGE SCALE GENOMIC DNA]</scope>
    <source>
        <strain evidence="3">cv. Jeju island</strain>
        <tissue evidence="2">Leaf</tissue>
    </source>
</reference>
<sequence length="202" mass="22943">MEPSRQLYACFVPILHYTNCFTSSPPVFPYAGINPPAPVPNRYYNTYPHHAAASVPGRPLYGFHDQYHSPSPALYSYLSKHAPTVYNYTMSQRPPEHDAMPKTKLQKKSRPYDTHKTSYKVCGNRVSRNKGDRNGAFNIGINYCTCQDLSPSTVERKKHGKLIGNKYGTHHRRESKAGEKVKALKGISLYSVQVRVRPRVFV</sequence>
<protein>
    <submittedName>
        <fullName evidence="2">Uncharacterized protein</fullName>
    </submittedName>
</protein>